<dbReference type="Proteomes" id="UP000838821">
    <property type="component" value="Unassembled WGS sequence"/>
</dbReference>
<evidence type="ECO:0000313" key="4">
    <source>
        <dbReference type="Proteomes" id="UP000838821"/>
    </source>
</evidence>
<dbReference type="Gene3D" id="3.30.428.10">
    <property type="entry name" value="HIT-like"/>
    <property type="match status" value="1"/>
</dbReference>
<protein>
    <submittedName>
        <fullName evidence="3">Protein hit</fullName>
    </submittedName>
</protein>
<feature type="domain" description="HIT" evidence="2">
    <location>
        <begin position="6"/>
        <end position="111"/>
    </location>
</feature>
<evidence type="ECO:0000313" key="3">
    <source>
        <dbReference type="EMBL" id="CAH1203680.1"/>
    </source>
</evidence>
<name>A0ABM9C483_9BACL</name>
<dbReference type="InterPro" id="IPR001310">
    <property type="entry name" value="Histidine_triad_HIT"/>
</dbReference>
<dbReference type="RefSeq" id="WP_236287285.1">
    <property type="nucleotide sequence ID" value="NZ_CAKMMW010000005.1"/>
</dbReference>
<gene>
    <name evidence="3" type="primary">hit</name>
    <name evidence="3" type="ORF">PAECIP111891_02390</name>
</gene>
<accession>A0ABM9C483</accession>
<evidence type="ECO:0000259" key="2">
    <source>
        <dbReference type="PROSITE" id="PS51084"/>
    </source>
</evidence>
<organism evidence="3 4">
    <name type="scientific">Paenibacillus allorhizoplanae</name>
    <dbReference type="NCBI Taxonomy" id="2905648"/>
    <lineage>
        <taxon>Bacteria</taxon>
        <taxon>Bacillati</taxon>
        <taxon>Bacillota</taxon>
        <taxon>Bacilli</taxon>
        <taxon>Bacillales</taxon>
        <taxon>Paenibacillaceae</taxon>
        <taxon>Paenibacillus</taxon>
    </lineage>
</organism>
<dbReference type="PANTHER" id="PTHR46648">
    <property type="entry name" value="HIT FAMILY PROTEIN 1"/>
    <property type="match status" value="1"/>
</dbReference>
<dbReference type="InterPro" id="IPR036265">
    <property type="entry name" value="HIT-like_sf"/>
</dbReference>
<dbReference type="InterPro" id="IPR011146">
    <property type="entry name" value="HIT-like"/>
</dbReference>
<evidence type="ECO:0000256" key="1">
    <source>
        <dbReference type="PROSITE-ProRule" id="PRU00464"/>
    </source>
</evidence>
<feature type="short sequence motif" description="Histidine triad motif" evidence="1">
    <location>
        <begin position="96"/>
        <end position="100"/>
    </location>
</feature>
<comment type="caution">
    <text evidence="3">The sequence shown here is derived from an EMBL/GenBank/DDBJ whole genome shotgun (WGS) entry which is preliminary data.</text>
</comment>
<dbReference type="PANTHER" id="PTHR46648:SF1">
    <property type="entry name" value="ADENOSINE 5'-MONOPHOSPHORAMIDASE HNT1"/>
    <property type="match status" value="1"/>
</dbReference>
<dbReference type="SUPFAM" id="SSF54197">
    <property type="entry name" value="HIT-like"/>
    <property type="match status" value="1"/>
</dbReference>
<dbReference type="Pfam" id="PF01230">
    <property type="entry name" value="HIT"/>
    <property type="match status" value="1"/>
</dbReference>
<reference evidence="3" key="1">
    <citation type="submission" date="2022-01" db="EMBL/GenBank/DDBJ databases">
        <authorList>
            <person name="Criscuolo A."/>
        </authorList>
    </citation>
    <scope>NUCLEOTIDE SEQUENCE</scope>
    <source>
        <strain evidence="3">CIP111891</strain>
    </source>
</reference>
<dbReference type="PROSITE" id="PS51084">
    <property type="entry name" value="HIT_2"/>
    <property type="match status" value="1"/>
</dbReference>
<proteinExistence type="predicted"/>
<keyword evidence="4" id="KW-1185">Reference proteome</keyword>
<dbReference type="EMBL" id="CAKMMW010000005">
    <property type="protein sequence ID" value="CAH1203680.1"/>
    <property type="molecule type" value="Genomic_DNA"/>
</dbReference>
<dbReference type="PRINTS" id="PR00332">
    <property type="entry name" value="HISTRIAD"/>
</dbReference>
<sequence>MEGTCLGCQLANGQAQAHVVYESEWLTCLLDIAPLNEGHVLLLPKRHVVELEQMDEETSTAMLKAVMKMSRVINTRYQPDGVTILQNGGTFNDLGHVHVHMFPRYEGDGFGWLEPEDRNDNRNRLAETRLSIVNAVKDLCD</sequence>